<gene>
    <name evidence="1" type="ORF">GCM10023257_27960</name>
</gene>
<dbReference type="EMBL" id="BAABIV010000011">
    <property type="protein sequence ID" value="GAA4986645.1"/>
    <property type="molecule type" value="Genomic_DNA"/>
</dbReference>
<sequence length="150" mass="16885">MTVNLADGYAHECAIRDTYARRLEDFRPQERLVRTELTFQEVGLRADMKTVDADNVLRVWEFKIQADYNGLGQVLTYLAMERKSSPGRQVRAVLAAFEFADSIIETNETLNLGIEMITLPPMLRRAGSVPSQVVNADNIPFIPLATEPAE</sequence>
<protein>
    <submittedName>
        <fullName evidence="1">Uncharacterized protein</fullName>
    </submittedName>
</protein>
<dbReference type="InterPro" id="IPR011856">
    <property type="entry name" value="tRNA_endonuc-like_dom_sf"/>
</dbReference>
<reference evidence="2" key="1">
    <citation type="journal article" date="2019" name="Int. J. Syst. Evol. Microbiol.">
        <title>The Global Catalogue of Microorganisms (GCM) 10K type strain sequencing project: providing services to taxonomists for standard genome sequencing and annotation.</title>
        <authorList>
            <consortium name="The Broad Institute Genomics Platform"/>
            <consortium name="The Broad Institute Genome Sequencing Center for Infectious Disease"/>
            <person name="Wu L."/>
            <person name="Ma J."/>
        </authorList>
    </citation>
    <scope>NUCLEOTIDE SEQUENCE [LARGE SCALE GENOMIC DNA]</scope>
    <source>
        <strain evidence="2">JCM 17657</strain>
    </source>
</reference>
<name>A0ABP9I497_9ACTN</name>
<evidence type="ECO:0000313" key="2">
    <source>
        <dbReference type="Proteomes" id="UP001500610"/>
    </source>
</evidence>
<keyword evidence="2" id="KW-1185">Reference proteome</keyword>
<proteinExistence type="predicted"/>
<organism evidence="1 2">
    <name type="scientific">Streptomyces hyderabadensis</name>
    <dbReference type="NCBI Taxonomy" id="598549"/>
    <lineage>
        <taxon>Bacteria</taxon>
        <taxon>Bacillati</taxon>
        <taxon>Actinomycetota</taxon>
        <taxon>Actinomycetes</taxon>
        <taxon>Kitasatosporales</taxon>
        <taxon>Streptomycetaceae</taxon>
        <taxon>Streptomyces</taxon>
    </lineage>
</organism>
<evidence type="ECO:0000313" key="1">
    <source>
        <dbReference type="EMBL" id="GAA4986645.1"/>
    </source>
</evidence>
<dbReference type="Gene3D" id="3.40.1350.10">
    <property type="match status" value="1"/>
</dbReference>
<accession>A0ABP9I497</accession>
<comment type="caution">
    <text evidence="1">The sequence shown here is derived from an EMBL/GenBank/DDBJ whole genome shotgun (WGS) entry which is preliminary data.</text>
</comment>
<dbReference type="Proteomes" id="UP001500610">
    <property type="component" value="Unassembled WGS sequence"/>
</dbReference>
<dbReference type="RefSeq" id="WP_226027715.1">
    <property type="nucleotide sequence ID" value="NZ_BAABIV010000011.1"/>
</dbReference>